<comment type="caution">
    <text evidence="2">The sequence shown here is derived from an EMBL/GenBank/DDBJ whole genome shotgun (WGS) entry which is preliminary data.</text>
</comment>
<protein>
    <submittedName>
        <fullName evidence="2">Sec1 domain-containing protein 2</fullName>
    </submittedName>
</protein>
<dbReference type="InterPro" id="IPR036045">
    <property type="entry name" value="Sec1-like_sf"/>
</dbReference>
<name>A0AAN9A2N2_HALRR</name>
<dbReference type="EMBL" id="JAXCGZ010013324">
    <property type="protein sequence ID" value="KAK7072848.1"/>
    <property type="molecule type" value="Genomic_DNA"/>
</dbReference>
<dbReference type="Proteomes" id="UP001381693">
    <property type="component" value="Unassembled WGS sequence"/>
</dbReference>
<organism evidence="2 3">
    <name type="scientific">Halocaridina rubra</name>
    <name type="common">Hawaiian red shrimp</name>
    <dbReference type="NCBI Taxonomy" id="373956"/>
    <lineage>
        <taxon>Eukaryota</taxon>
        <taxon>Metazoa</taxon>
        <taxon>Ecdysozoa</taxon>
        <taxon>Arthropoda</taxon>
        <taxon>Crustacea</taxon>
        <taxon>Multicrustacea</taxon>
        <taxon>Malacostraca</taxon>
        <taxon>Eumalacostraca</taxon>
        <taxon>Eucarida</taxon>
        <taxon>Decapoda</taxon>
        <taxon>Pleocyemata</taxon>
        <taxon>Caridea</taxon>
        <taxon>Atyoidea</taxon>
        <taxon>Atyidae</taxon>
        <taxon>Halocaridina</taxon>
    </lineage>
</organism>
<evidence type="ECO:0000313" key="3">
    <source>
        <dbReference type="Proteomes" id="UP001381693"/>
    </source>
</evidence>
<comment type="similarity">
    <text evidence="1">Belongs to the STXBP/unc-18/SEC1 family.</text>
</comment>
<dbReference type="AlphaFoldDB" id="A0AAN9A2N2"/>
<proteinExistence type="inferred from homology"/>
<dbReference type="SUPFAM" id="SSF56815">
    <property type="entry name" value="Sec1/munc18-like (SM) proteins"/>
    <property type="match status" value="1"/>
</dbReference>
<dbReference type="InterPro" id="IPR027482">
    <property type="entry name" value="Sec1-like_dom2"/>
</dbReference>
<evidence type="ECO:0000256" key="1">
    <source>
        <dbReference type="ARBA" id="ARBA00009884"/>
    </source>
</evidence>
<dbReference type="GO" id="GO:0016192">
    <property type="term" value="P:vesicle-mediated transport"/>
    <property type="evidence" value="ECO:0007669"/>
    <property type="project" value="InterPro"/>
</dbReference>
<dbReference type="InterPro" id="IPR001619">
    <property type="entry name" value="Sec1-like"/>
</dbReference>
<keyword evidence="3" id="KW-1185">Reference proteome</keyword>
<gene>
    <name evidence="2" type="primary">SCFD2</name>
    <name evidence="2" type="ORF">SK128_007826</name>
</gene>
<dbReference type="PANTHER" id="PTHR11679">
    <property type="entry name" value="VESICLE PROTEIN SORTING-ASSOCIATED"/>
    <property type="match status" value="1"/>
</dbReference>
<reference evidence="2 3" key="1">
    <citation type="submission" date="2023-11" db="EMBL/GenBank/DDBJ databases">
        <title>Halocaridina rubra genome assembly.</title>
        <authorList>
            <person name="Smith C."/>
        </authorList>
    </citation>
    <scope>NUCLEOTIDE SEQUENCE [LARGE SCALE GENOMIC DNA]</scope>
    <source>
        <strain evidence="2">EP-1</strain>
        <tissue evidence="2">Whole</tissue>
    </source>
</reference>
<dbReference type="Gene3D" id="3.40.50.1910">
    <property type="match status" value="1"/>
</dbReference>
<sequence length="701" mass="77965">MSLTHPSDVNNVSFRDSVIPPNLTLPWCEMQTAGVKHLSEAWWTEACKKVKNAVVFIDDATAECLHWSGGLSRLIDAGAKNVKEFSSFEIGHKDDVKAVFLISSAIRDVASTTMKDIIQASKFQYCIVITSANPSVHSYARFGGRETDENMLMTQLEQDILTWMGNMNYTVEIIYLPLVIVSYCDDLFFIPPFADLYPLLEEDVQKIAKLQQDSLPKGEKIKLVESLGEVEYHHLPREMRIIIRQFVVCIHSILQGLNARDEIYTIGHTARIIGTELDAFNPAKQRRKTAPNKVSLVLVDRTLDLTDASSHAGVTLMEKILSLLPRLFGHHIDSAVNMAPTCHVHPGGEWTLLPGCLAPQEEERRATAVLNALVLKSKKEALSLLNKHILEAASRKKISGLVDDKDIRITPENLKKNIQQFGSSIEAFSDNPALIQQGLGVTEALLDSRYEHLDQLHSVEKLLLQSIGNPDEIPPFTQIFQLLKTRKTRGVMIDDILALMVYVVSLGGPEVFTEKDEYQLTNLLSHAIVEEKEPSEAIRELVGSDVDEVSALRAAQNIAKQLHSIACARNHLKVYRHLHIPGDSIQAASSQGLLEKLVYDCLTAPQTDMVDLEYKSAGLKDLIKTGFSLFVNVSKPVPRDAPMMVVYVIGGITPGEVRLIRQTVTAVSPSCEVVVASSHFSYPNDTVLKALQPNKYLRDML</sequence>
<accession>A0AAN9A2N2</accession>
<evidence type="ECO:0000313" key="2">
    <source>
        <dbReference type="EMBL" id="KAK7072848.1"/>
    </source>
</evidence>